<dbReference type="InterPro" id="IPR052070">
    <property type="entry name" value="ESCRT-I_UEV_domain"/>
</dbReference>
<comment type="caution">
    <text evidence="3">The sequence shown here is derived from an EMBL/GenBank/DDBJ whole genome shotgun (WGS) entry which is preliminary data.</text>
</comment>
<dbReference type="Gramene" id="PRQ22593">
    <property type="protein sequence ID" value="PRQ22593"/>
    <property type="gene ID" value="RchiOBHm_Chr6g0252011"/>
</dbReference>
<dbReference type="GO" id="GO:0015031">
    <property type="term" value="P:protein transport"/>
    <property type="evidence" value="ECO:0007669"/>
    <property type="project" value="InterPro"/>
</dbReference>
<dbReference type="GO" id="GO:0043130">
    <property type="term" value="F:ubiquitin binding"/>
    <property type="evidence" value="ECO:0007669"/>
    <property type="project" value="TreeGrafter"/>
</dbReference>
<dbReference type="PROSITE" id="PS51322">
    <property type="entry name" value="UEV"/>
    <property type="match status" value="1"/>
</dbReference>
<evidence type="ECO:0000313" key="3">
    <source>
        <dbReference type="EMBL" id="PRQ22593.1"/>
    </source>
</evidence>
<gene>
    <name evidence="3" type="ORF">RchiOBHm_Chr6g0252011</name>
</gene>
<feature type="domain" description="UEV" evidence="2">
    <location>
        <begin position="6"/>
        <end position="144"/>
    </location>
</feature>
<dbReference type="PANTHER" id="PTHR23306">
    <property type="entry name" value="TUMOR SUSCEPTIBILITY GENE 101 PROTEIN-RELATED"/>
    <property type="match status" value="1"/>
</dbReference>
<dbReference type="InterPro" id="IPR008883">
    <property type="entry name" value="UEV_N"/>
</dbReference>
<dbReference type="CDD" id="cd11685">
    <property type="entry name" value="UEV_TSG101-like"/>
    <property type="match status" value="2"/>
</dbReference>
<feature type="compositionally biased region" description="Basic and acidic residues" evidence="1">
    <location>
        <begin position="329"/>
        <end position="343"/>
    </location>
</feature>
<organism evidence="3 4">
    <name type="scientific">Rosa chinensis</name>
    <name type="common">China rose</name>
    <dbReference type="NCBI Taxonomy" id="74649"/>
    <lineage>
        <taxon>Eukaryota</taxon>
        <taxon>Viridiplantae</taxon>
        <taxon>Streptophyta</taxon>
        <taxon>Embryophyta</taxon>
        <taxon>Tracheophyta</taxon>
        <taxon>Spermatophyta</taxon>
        <taxon>Magnoliopsida</taxon>
        <taxon>eudicotyledons</taxon>
        <taxon>Gunneridae</taxon>
        <taxon>Pentapetalae</taxon>
        <taxon>rosids</taxon>
        <taxon>fabids</taxon>
        <taxon>Rosales</taxon>
        <taxon>Rosaceae</taxon>
        <taxon>Rosoideae</taxon>
        <taxon>Rosoideae incertae sedis</taxon>
        <taxon>Rosa</taxon>
    </lineage>
</organism>
<dbReference type="AlphaFoldDB" id="A0A2P6PKY3"/>
<accession>A0A2P6PKY3</accession>
<protein>
    <submittedName>
        <fullName evidence="3">Putative ubiquitin-conjugating enzyme/RWD</fullName>
    </submittedName>
</protein>
<proteinExistence type="predicted"/>
<dbReference type="Proteomes" id="UP000238479">
    <property type="component" value="Chromosome 6"/>
</dbReference>
<dbReference type="Pfam" id="PF05743">
    <property type="entry name" value="UEV"/>
    <property type="match status" value="2"/>
</dbReference>
<evidence type="ECO:0000259" key="2">
    <source>
        <dbReference type="PROSITE" id="PS51322"/>
    </source>
</evidence>
<sequence length="355" mass="39901">MEWATAIRDLLANNAGLPYSDLSAVENQLSSLGLYHFQLGISQFSYKDGSSKTLIGFSGLIESRKKHNLAIVGWLTPDFPRAPPDIYLLAKYDEVLEANHQWVRPCGKVDIPYLQQWKNHSILSILIVELVGAFGSWPPFIKRRNNKLTPSVSSTKIPEGITDEHLRNGLKNLISDFPELGVHLRSTPIPLIKGYIPITYHGKNYKVQIQIRLAGYPHRAPQVYILWDRTKSCIREDSQYVSSTTGLVHIPLLQNWSFRLGLEDYCTLVGLVWNMVGLFSLHPPVRSGICVPSNSGTTSYSNVPSNSGTASNSNEEKREEENTEGAGSDYERQQKDSENELKMFESSGWRGFFDG</sequence>
<feature type="compositionally biased region" description="Polar residues" evidence="1">
    <location>
        <begin position="296"/>
        <end position="311"/>
    </location>
</feature>
<feature type="region of interest" description="Disordered" evidence="1">
    <location>
        <begin position="296"/>
        <end position="355"/>
    </location>
</feature>
<dbReference type="PANTHER" id="PTHR23306:SF3">
    <property type="entry name" value="TUMOR SUPPRESSOR PROTEIN 101"/>
    <property type="match status" value="1"/>
</dbReference>
<evidence type="ECO:0000313" key="4">
    <source>
        <dbReference type="Proteomes" id="UP000238479"/>
    </source>
</evidence>
<dbReference type="GO" id="GO:0008333">
    <property type="term" value="P:endosome to lysosome transport"/>
    <property type="evidence" value="ECO:0007669"/>
    <property type="project" value="TreeGrafter"/>
</dbReference>
<keyword evidence="4" id="KW-1185">Reference proteome</keyword>
<dbReference type="SUPFAM" id="SSF54495">
    <property type="entry name" value="UBC-like"/>
    <property type="match status" value="2"/>
</dbReference>
<name>A0A2P6PKY3_ROSCH</name>
<dbReference type="InterPro" id="IPR016135">
    <property type="entry name" value="UBQ-conjugating_enzyme/RWD"/>
</dbReference>
<dbReference type="GO" id="GO:0000813">
    <property type="term" value="C:ESCRT I complex"/>
    <property type="evidence" value="ECO:0007669"/>
    <property type="project" value="TreeGrafter"/>
</dbReference>
<dbReference type="EMBL" id="PDCK01000044">
    <property type="protein sequence ID" value="PRQ22593.1"/>
    <property type="molecule type" value="Genomic_DNA"/>
</dbReference>
<dbReference type="Gene3D" id="3.10.110.10">
    <property type="entry name" value="Ubiquitin Conjugating Enzyme"/>
    <property type="match status" value="2"/>
</dbReference>
<evidence type="ECO:0000256" key="1">
    <source>
        <dbReference type="SAM" id="MobiDB-lite"/>
    </source>
</evidence>
<dbReference type="STRING" id="74649.A0A2P6PKY3"/>
<reference evidence="3 4" key="1">
    <citation type="journal article" date="2018" name="Nat. Genet.">
        <title>The Rosa genome provides new insights in the design of modern roses.</title>
        <authorList>
            <person name="Bendahmane M."/>
        </authorList>
    </citation>
    <scope>NUCLEOTIDE SEQUENCE [LARGE SCALE GENOMIC DNA]</scope>
    <source>
        <strain evidence="4">cv. Old Blush</strain>
    </source>
</reference>